<dbReference type="Proteomes" id="UP000271291">
    <property type="component" value="Chromosome"/>
</dbReference>
<dbReference type="EMBL" id="CP034687">
    <property type="protein sequence ID" value="AZS85969.1"/>
    <property type="molecule type" value="Genomic_DNA"/>
</dbReference>
<keyword evidence="4" id="KW-1185">Reference proteome</keyword>
<evidence type="ECO:0000313" key="3">
    <source>
        <dbReference type="Proteomes" id="UP000271291"/>
    </source>
</evidence>
<dbReference type="Proteomes" id="UP000501753">
    <property type="component" value="Chromosome"/>
</dbReference>
<dbReference type="EMBL" id="CP029078">
    <property type="protein sequence ID" value="QCN87172.1"/>
    <property type="molecule type" value="Genomic_DNA"/>
</dbReference>
<protein>
    <recommendedName>
        <fullName evidence="5">LysR substrate-binding domain-containing protein</fullName>
    </recommendedName>
</protein>
<organism evidence="1 3">
    <name type="scientific">Streptomyces griseoviridis</name>
    <dbReference type="NCBI Taxonomy" id="45398"/>
    <lineage>
        <taxon>Bacteria</taxon>
        <taxon>Bacillati</taxon>
        <taxon>Actinomycetota</taxon>
        <taxon>Actinomycetes</taxon>
        <taxon>Kitasatosporales</taxon>
        <taxon>Streptomycetaceae</taxon>
        <taxon>Streptomyces</taxon>
    </lineage>
</organism>
<proteinExistence type="predicted"/>
<gene>
    <name evidence="2" type="ORF">DDJ31_21245</name>
    <name evidence="1" type="ORF">ELQ87_18035</name>
</gene>
<reference evidence="1 3" key="2">
    <citation type="submission" date="2018-12" db="EMBL/GenBank/DDBJ databases">
        <title>Streptomyces griseoviridis F1-27 complete genome.</title>
        <authorList>
            <person name="Mariita R.M."/>
            <person name="Sello J.K."/>
        </authorList>
    </citation>
    <scope>NUCLEOTIDE SEQUENCE [LARGE SCALE GENOMIC DNA]</scope>
    <source>
        <strain evidence="1 3">F1-27</strain>
    </source>
</reference>
<evidence type="ECO:0000313" key="1">
    <source>
        <dbReference type="EMBL" id="AZS85969.1"/>
    </source>
</evidence>
<dbReference type="OrthoDB" id="4279612at2"/>
<accession>A0A3S9ZEA8</accession>
<reference evidence="2 4" key="1">
    <citation type="submission" date="2018-04" db="EMBL/GenBank/DDBJ databases">
        <title>Complete genome sequences of Streptomyces griseoviridis K61 and characterization of antagonistic properties of biological control agents.</title>
        <authorList>
            <person name="Mariita R.M."/>
            <person name="Sello J.K."/>
        </authorList>
    </citation>
    <scope>NUCLEOTIDE SEQUENCE [LARGE SCALE GENOMIC DNA]</scope>
    <source>
        <strain evidence="2 4">K61</strain>
    </source>
</reference>
<evidence type="ECO:0000313" key="2">
    <source>
        <dbReference type="EMBL" id="QCN87172.1"/>
    </source>
</evidence>
<evidence type="ECO:0008006" key="5">
    <source>
        <dbReference type="Google" id="ProtNLM"/>
    </source>
</evidence>
<evidence type="ECO:0000313" key="4">
    <source>
        <dbReference type="Proteomes" id="UP000501753"/>
    </source>
</evidence>
<sequence>MNAKSDDLCIDWLPTFGVQLRKAGVQFDAVRMDEEPGRALADRLARMTGGDPGPVIDVAGSRPCVYFLVAAGSTAFHLWPAEVRRLTSGPDRESFIPVPALHDMTWPLSWRYPPTAPDRFVHTMLLRAALETWAQAAPS</sequence>
<dbReference type="KEGG" id="sgd:ELQ87_18035"/>
<dbReference type="AlphaFoldDB" id="A0A3S9ZEA8"/>
<name>A0A3S9ZEA8_STRGD</name>
<dbReference type="RefSeq" id="WP_127178797.1">
    <property type="nucleotide sequence ID" value="NZ_CP029078.1"/>
</dbReference>